<keyword evidence="3" id="KW-1185">Reference proteome</keyword>
<dbReference type="AlphaFoldDB" id="A0AAV4AER6"/>
<organism evidence="2 3">
    <name type="scientific">Plakobranchus ocellatus</name>
    <dbReference type="NCBI Taxonomy" id="259542"/>
    <lineage>
        <taxon>Eukaryota</taxon>
        <taxon>Metazoa</taxon>
        <taxon>Spiralia</taxon>
        <taxon>Lophotrochozoa</taxon>
        <taxon>Mollusca</taxon>
        <taxon>Gastropoda</taxon>
        <taxon>Heterobranchia</taxon>
        <taxon>Euthyneura</taxon>
        <taxon>Panpulmonata</taxon>
        <taxon>Sacoglossa</taxon>
        <taxon>Placobranchoidea</taxon>
        <taxon>Plakobranchidae</taxon>
        <taxon>Plakobranchus</taxon>
    </lineage>
</organism>
<evidence type="ECO:0000313" key="3">
    <source>
        <dbReference type="Proteomes" id="UP000735302"/>
    </source>
</evidence>
<proteinExistence type="predicted"/>
<accession>A0AAV4AER6</accession>
<protein>
    <submittedName>
        <fullName evidence="2">Uncharacterized protein</fullName>
    </submittedName>
</protein>
<dbReference type="EMBL" id="BLXT01003781">
    <property type="protein sequence ID" value="GFO06670.1"/>
    <property type="molecule type" value="Genomic_DNA"/>
</dbReference>
<name>A0AAV4AER6_9GAST</name>
<comment type="caution">
    <text evidence="2">The sequence shown here is derived from an EMBL/GenBank/DDBJ whole genome shotgun (WGS) entry which is preliminary data.</text>
</comment>
<evidence type="ECO:0000313" key="2">
    <source>
        <dbReference type="EMBL" id="GFO06670.1"/>
    </source>
</evidence>
<dbReference type="Proteomes" id="UP000735302">
    <property type="component" value="Unassembled WGS sequence"/>
</dbReference>
<reference evidence="2 3" key="1">
    <citation type="journal article" date="2021" name="Elife">
        <title>Chloroplast acquisition without the gene transfer in kleptoplastic sea slugs, Plakobranchus ocellatus.</title>
        <authorList>
            <person name="Maeda T."/>
            <person name="Takahashi S."/>
            <person name="Yoshida T."/>
            <person name="Shimamura S."/>
            <person name="Takaki Y."/>
            <person name="Nagai Y."/>
            <person name="Toyoda A."/>
            <person name="Suzuki Y."/>
            <person name="Arimoto A."/>
            <person name="Ishii H."/>
            <person name="Satoh N."/>
            <person name="Nishiyama T."/>
            <person name="Hasebe M."/>
            <person name="Maruyama T."/>
            <person name="Minagawa J."/>
            <person name="Obokata J."/>
            <person name="Shigenobu S."/>
        </authorList>
    </citation>
    <scope>NUCLEOTIDE SEQUENCE [LARGE SCALE GENOMIC DNA]</scope>
</reference>
<feature type="region of interest" description="Disordered" evidence="1">
    <location>
        <begin position="61"/>
        <end position="107"/>
    </location>
</feature>
<evidence type="ECO:0000256" key="1">
    <source>
        <dbReference type="SAM" id="MobiDB-lite"/>
    </source>
</evidence>
<gene>
    <name evidence="2" type="ORF">PoB_003317500</name>
</gene>
<sequence length="107" mass="12295">MHRVAIKVRKKRQGRLEASWMDDIRRAAGPQCQRKAQDRRKWKTSAEGYILQWMDKDFNPLQGDIRLSGPPRGQGAGRGARTRKRRVPADIRADKLTTVPPTPLRIP</sequence>